<dbReference type="GO" id="GO:0003837">
    <property type="term" value="F:beta-ureidopropionase activity"/>
    <property type="evidence" value="ECO:0007669"/>
    <property type="project" value="UniProtKB-EC"/>
</dbReference>
<comment type="pathway">
    <text evidence="1">Amino-acid biosynthesis; beta-alanine biosynthesis.</text>
</comment>
<dbReference type="SUPFAM" id="SSF56317">
    <property type="entry name" value="Carbon-nitrogen hydrolase"/>
    <property type="match status" value="1"/>
</dbReference>
<dbReference type="PROSITE" id="PS50263">
    <property type="entry name" value="CN_HYDROLASE"/>
    <property type="match status" value="1"/>
</dbReference>
<feature type="domain" description="CN hydrolase" evidence="9">
    <location>
        <begin position="73"/>
        <end position="345"/>
    </location>
</feature>
<dbReference type="FunFam" id="3.60.110.10:FF:000008">
    <property type="entry name" value="Beta-alanine synthase"/>
    <property type="match status" value="1"/>
</dbReference>
<dbReference type="Proteomes" id="UP001516400">
    <property type="component" value="Unassembled WGS sequence"/>
</dbReference>
<dbReference type="InterPro" id="IPR050345">
    <property type="entry name" value="Aliph_Amidase/BUP"/>
</dbReference>
<dbReference type="EMBL" id="JABFTP020000042">
    <property type="protein sequence ID" value="KAL3270787.1"/>
    <property type="molecule type" value="Genomic_DNA"/>
</dbReference>
<evidence type="ECO:0000256" key="7">
    <source>
        <dbReference type="ARBA" id="ARBA00074804"/>
    </source>
</evidence>
<evidence type="ECO:0000256" key="3">
    <source>
        <dbReference type="ARBA" id="ARBA00050540"/>
    </source>
</evidence>
<dbReference type="AlphaFoldDB" id="A0ABD2MX78"/>
<evidence type="ECO:0000256" key="5">
    <source>
        <dbReference type="ARBA" id="ARBA00061249"/>
    </source>
</evidence>
<comment type="catalytic activity">
    <reaction evidence="4">
        <text>3-(carbamoylamino)-2-methylpropanoate + H2O + 2 H(+) = (R)-3-amino-2-methylpropanoate + NH4(+) + CO2</text>
        <dbReference type="Rhea" id="RHEA:37339"/>
        <dbReference type="ChEBI" id="CHEBI:15377"/>
        <dbReference type="ChEBI" id="CHEBI:15378"/>
        <dbReference type="ChEBI" id="CHEBI:16526"/>
        <dbReference type="ChEBI" id="CHEBI:28938"/>
        <dbReference type="ChEBI" id="CHEBI:57731"/>
        <dbReference type="ChEBI" id="CHEBI:74414"/>
        <dbReference type="EC" id="3.5.1.6"/>
    </reaction>
</comment>
<organism evidence="10 11">
    <name type="scientific">Cryptolaemus montrouzieri</name>
    <dbReference type="NCBI Taxonomy" id="559131"/>
    <lineage>
        <taxon>Eukaryota</taxon>
        <taxon>Metazoa</taxon>
        <taxon>Ecdysozoa</taxon>
        <taxon>Arthropoda</taxon>
        <taxon>Hexapoda</taxon>
        <taxon>Insecta</taxon>
        <taxon>Pterygota</taxon>
        <taxon>Neoptera</taxon>
        <taxon>Endopterygota</taxon>
        <taxon>Coleoptera</taxon>
        <taxon>Polyphaga</taxon>
        <taxon>Cucujiformia</taxon>
        <taxon>Coccinelloidea</taxon>
        <taxon>Coccinellidae</taxon>
        <taxon>Scymninae</taxon>
        <taxon>Scymnini</taxon>
        <taxon>Cryptolaemus</taxon>
    </lineage>
</organism>
<dbReference type="EC" id="3.5.1.6" evidence="6"/>
<accession>A0ABD2MX78</accession>
<evidence type="ECO:0000256" key="6">
    <source>
        <dbReference type="ARBA" id="ARBA00066985"/>
    </source>
</evidence>
<evidence type="ECO:0000256" key="8">
    <source>
        <dbReference type="ARBA" id="ARBA00075038"/>
    </source>
</evidence>
<evidence type="ECO:0000313" key="10">
    <source>
        <dbReference type="EMBL" id="KAL3270787.1"/>
    </source>
</evidence>
<dbReference type="PANTHER" id="PTHR43674:SF2">
    <property type="entry name" value="BETA-UREIDOPROPIONASE"/>
    <property type="match status" value="1"/>
</dbReference>
<gene>
    <name evidence="10" type="ORF">HHI36_021311</name>
</gene>
<dbReference type="Pfam" id="PF00795">
    <property type="entry name" value="CN_hydrolase"/>
    <property type="match status" value="1"/>
</dbReference>
<dbReference type="PANTHER" id="PTHR43674">
    <property type="entry name" value="NITRILASE C965.09-RELATED"/>
    <property type="match status" value="1"/>
</dbReference>
<comment type="catalytic activity">
    <reaction evidence="3">
        <text>3-(carbamoylamino)propanoate + H2O + 2 H(+) = beta-alanine + NH4(+) + CO2</text>
        <dbReference type="Rhea" id="RHEA:11184"/>
        <dbReference type="ChEBI" id="CHEBI:11892"/>
        <dbReference type="ChEBI" id="CHEBI:15377"/>
        <dbReference type="ChEBI" id="CHEBI:15378"/>
        <dbReference type="ChEBI" id="CHEBI:16526"/>
        <dbReference type="ChEBI" id="CHEBI:28938"/>
        <dbReference type="ChEBI" id="CHEBI:57966"/>
        <dbReference type="EC" id="3.5.1.6"/>
    </reaction>
</comment>
<dbReference type="InterPro" id="IPR036526">
    <property type="entry name" value="C-N_Hydrolase_sf"/>
</dbReference>
<keyword evidence="2" id="KW-0378">Hydrolase</keyword>
<dbReference type="Gene3D" id="3.60.110.10">
    <property type="entry name" value="Carbon-nitrogen hydrolase"/>
    <property type="match status" value="1"/>
</dbReference>
<sequence length="385" mass="43506">MSQSNEEFISVDEVLKKLPPEDYIKVKNVLFGSETSELPLTEKAASLAKSFDFDLVSCKFNCEEEELRSPRIVRVGLFQNEIPLSPASPISKQREAVHKLAKEAIETAAAGGVNILCFQEAWNMPFAFCTKEKLPWTEYAEPAEDGPTTQFLSELSRIHNMVIVSNILERDEKHGDTIWNTAVIIDNHGDYLGKHRKNHIPRIGDFNESNYYFEGNTGHPVFETEFGRIAVNICFGRHHPLNWMMFGINGAEIVFNPSATIGELSEPMWGIEARCNAIANSYFTCAINRVGTEEFPNEFCSGDKKPAHKDFGQFYGSSYVAAPNGSRSPGLSRVKNGLLIAELDLNLCRQMKDKWCFPMTRRLDMYAESFSEAVKHDFEPQIVRK</sequence>
<name>A0ABD2MX78_9CUCU</name>
<evidence type="ECO:0000256" key="2">
    <source>
        <dbReference type="ARBA" id="ARBA00022801"/>
    </source>
</evidence>
<evidence type="ECO:0000256" key="4">
    <source>
        <dbReference type="ARBA" id="ARBA00050552"/>
    </source>
</evidence>
<evidence type="ECO:0000313" key="11">
    <source>
        <dbReference type="Proteomes" id="UP001516400"/>
    </source>
</evidence>
<reference evidence="10 11" key="1">
    <citation type="journal article" date="2021" name="BMC Biol.">
        <title>Horizontally acquired antibacterial genes associated with adaptive radiation of ladybird beetles.</title>
        <authorList>
            <person name="Li H.S."/>
            <person name="Tang X.F."/>
            <person name="Huang Y.H."/>
            <person name="Xu Z.Y."/>
            <person name="Chen M.L."/>
            <person name="Du X.Y."/>
            <person name="Qiu B.Y."/>
            <person name="Chen P.T."/>
            <person name="Zhang W."/>
            <person name="Slipinski A."/>
            <person name="Escalona H.E."/>
            <person name="Waterhouse R.M."/>
            <person name="Zwick A."/>
            <person name="Pang H."/>
        </authorList>
    </citation>
    <scope>NUCLEOTIDE SEQUENCE [LARGE SCALE GENOMIC DNA]</scope>
    <source>
        <strain evidence="10">SYSU2018</strain>
    </source>
</reference>
<dbReference type="InterPro" id="IPR003010">
    <property type="entry name" value="C-N_Hydrolase"/>
</dbReference>
<evidence type="ECO:0000256" key="1">
    <source>
        <dbReference type="ARBA" id="ARBA00004668"/>
    </source>
</evidence>
<keyword evidence="11" id="KW-1185">Reference proteome</keyword>
<proteinExistence type="inferred from homology"/>
<comment type="similarity">
    <text evidence="5">Belongs to the carbon-nitrogen hydrolase superfamily. BUP family.</text>
</comment>
<evidence type="ECO:0000259" key="9">
    <source>
        <dbReference type="PROSITE" id="PS50263"/>
    </source>
</evidence>
<comment type="caution">
    <text evidence="10">The sequence shown here is derived from an EMBL/GenBank/DDBJ whole genome shotgun (WGS) entry which is preliminary data.</text>
</comment>
<protein>
    <recommendedName>
        <fullName evidence="7">Beta-ureidopropionase</fullName>
        <ecNumber evidence="6">3.5.1.6</ecNumber>
    </recommendedName>
    <alternativeName>
        <fullName evidence="8">N-carbamoyl-beta-alanine amidohydrolase</fullName>
    </alternativeName>
</protein>